<dbReference type="SUPFAM" id="SSF53448">
    <property type="entry name" value="Nucleotide-diphospho-sugar transferases"/>
    <property type="match status" value="1"/>
</dbReference>
<dbReference type="PANTHER" id="PTHR19136:SF81">
    <property type="entry name" value="MOLYBDENUM COFACTOR GUANYLYLTRANSFERASE"/>
    <property type="match status" value="1"/>
</dbReference>
<evidence type="ECO:0000256" key="1">
    <source>
        <dbReference type="ARBA" id="ARBA00022679"/>
    </source>
</evidence>
<dbReference type="InterPro" id="IPR025877">
    <property type="entry name" value="MobA-like_NTP_Trfase"/>
</dbReference>
<dbReference type="InterPro" id="IPR029044">
    <property type="entry name" value="Nucleotide-diphossugar_trans"/>
</dbReference>
<reference evidence="3 4" key="1">
    <citation type="submission" date="2020-05" db="EMBL/GenBank/DDBJ databases">
        <title>Genomic Encyclopedia of Type Strains, Phase III (KMG-III): the genomes of soil and plant-associated and newly described type strains.</title>
        <authorList>
            <person name="Whitman W."/>
        </authorList>
    </citation>
    <scope>NUCLEOTIDE SEQUENCE [LARGE SCALE GENOMIC DNA]</scope>
    <source>
        <strain evidence="3 4">KCTC 19046</strain>
    </source>
</reference>
<dbReference type="RefSeq" id="WP_171783927.1">
    <property type="nucleotide sequence ID" value="NZ_BAAAML010000009.1"/>
</dbReference>
<gene>
    <name evidence="3" type="ORF">HDG69_002325</name>
</gene>
<comment type="caution">
    <text evidence="3">The sequence shown here is derived from an EMBL/GenBank/DDBJ whole genome shotgun (WGS) entry which is preliminary data.</text>
</comment>
<keyword evidence="4" id="KW-1185">Reference proteome</keyword>
<feature type="domain" description="MobA-like NTP transferase" evidence="2">
    <location>
        <begin position="5"/>
        <end position="154"/>
    </location>
</feature>
<accession>A0ABX2A4G9</accession>
<protein>
    <submittedName>
        <fullName evidence="3">Molybdopterin-guanine dinucleotide biosynthesis protein A</fullName>
    </submittedName>
</protein>
<evidence type="ECO:0000313" key="4">
    <source>
        <dbReference type="Proteomes" id="UP000757540"/>
    </source>
</evidence>
<sequence length="206" mass="21149">MRYDAVVLAGGRAARLGGTPKPRVVVGHATLLEHALAATADAELTAVVGPDEILGTGGGPLVVTREDPPFGGPVAGIDAGLRALGRPGAPPWVLVLAVDVPGAAAALPALHAAVARHPEADGAHLVRAGRAQWLVGLYRRDALAAALQGTDPHGAPVRTLAAGLHLVTVPDETGMSDDVDTWDDRDRLTARLADRRATDDAEERSP</sequence>
<dbReference type="EMBL" id="JABEZU010000002">
    <property type="protein sequence ID" value="NOV97750.1"/>
    <property type="molecule type" value="Genomic_DNA"/>
</dbReference>
<dbReference type="Gene3D" id="3.90.550.10">
    <property type="entry name" value="Spore Coat Polysaccharide Biosynthesis Protein SpsA, Chain A"/>
    <property type="match status" value="1"/>
</dbReference>
<proteinExistence type="predicted"/>
<dbReference type="Proteomes" id="UP000757540">
    <property type="component" value="Unassembled WGS sequence"/>
</dbReference>
<keyword evidence="1" id="KW-0808">Transferase</keyword>
<dbReference type="Pfam" id="PF12804">
    <property type="entry name" value="NTP_transf_3"/>
    <property type="match status" value="1"/>
</dbReference>
<name>A0ABX2A4G9_9MICO</name>
<organism evidence="3 4">
    <name type="scientific">Isoptericola halotolerans</name>
    <dbReference type="NCBI Taxonomy" id="300560"/>
    <lineage>
        <taxon>Bacteria</taxon>
        <taxon>Bacillati</taxon>
        <taxon>Actinomycetota</taxon>
        <taxon>Actinomycetes</taxon>
        <taxon>Micrococcales</taxon>
        <taxon>Promicromonosporaceae</taxon>
        <taxon>Isoptericola</taxon>
    </lineage>
</organism>
<evidence type="ECO:0000313" key="3">
    <source>
        <dbReference type="EMBL" id="NOV97750.1"/>
    </source>
</evidence>
<dbReference type="PANTHER" id="PTHR19136">
    <property type="entry name" value="MOLYBDENUM COFACTOR GUANYLYLTRANSFERASE"/>
    <property type="match status" value="1"/>
</dbReference>
<evidence type="ECO:0000259" key="2">
    <source>
        <dbReference type="Pfam" id="PF12804"/>
    </source>
</evidence>